<evidence type="ECO:0000256" key="2">
    <source>
        <dbReference type="ARBA" id="ARBA00022737"/>
    </source>
</evidence>
<organism evidence="3 4">
    <name type="scientific">Halteria grandinella</name>
    <dbReference type="NCBI Taxonomy" id="5974"/>
    <lineage>
        <taxon>Eukaryota</taxon>
        <taxon>Sar</taxon>
        <taxon>Alveolata</taxon>
        <taxon>Ciliophora</taxon>
        <taxon>Intramacronucleata</taxon>
        <taxon>Spirotrichea</taxon>
        <taxon>Stichotrichia</taxon>
        <taxon>Sporadotrichida</taxon>
        <taxon>Halteriidae</taxon>
        <taxon>Halteria</taxon>
    </lineage>
</organism>
<dbReference type="EMBL" id="RRYP01004159">
    <property type="protein sequence ID" value="TNV83114.1"/>
    <property type="molecule type" value="Genomic_DNA"/>
</dbReference>
<comment type="caution">
    <text evidence="3">The sequence shown here is derived from an EMBL/GenBank/DDBJ whole genome shotgun (WGS) entry which is preliminary data.</text>
</comment>
<dbReference type="Gene3D" id="2.120.10.80">
    <property type="entry name" value="Kelch-type beta propeller"/>
    <property type="match status" value="1"/>
</dbReference>
<proteinExistence type="predicted"/>
<evidence type="ECO:0000313" key="3">
    <source>
        <dbReference type="EMBL" id="TNV83114.1"/>
    </source>
</evidence>
<dbReference type="OrthoDB" id="191037at2759"/>
<reference evidence="3" key="1">
    <citation type="submission" date="2019-06" db="EMBL/GenBank/DDBJ databases">
        <authorList>
            <person name="Zheng W."/>
        </authorList>
    </citation>
    <scope>NUCLEOTIDE SEQUENCE</scope>
    <source>
        <strain evidence="3">QDHG01</strain>
    </source>
</reference>
<dbReference type="InterPro" id="IPR006652">
    <property type="entry name" value="Kelch_1"/>
</dbReference>
<name>A0A8J8NYS4_HALGN</name>
<dbReference type="AlphaFoldDB" id="A0A8J8NYS4"/>
<dbReference type="PANTHER" id="PTHR45632">
    <property type="entry name" value="LD33804P"/>
    <property type="match status" value="1"/>
</dbReference>
<dbReference type="InterPro" id="IPR011043">
    <property type="entry name" value="Gal_Oxase/kelch_b-propeller"/>
</dbReference>
<dbReference type="SMART" id="SM00612">
    <property type="entry name" value="Kelch"/>
    <property type="match status" value="5"/>
</dbReference>
<keyword evidence="1" id="KW-0880">Kelch repeat</keyword>
<keyword evidence="4" id="KW-1185">Reference proteome</keyword>
<accession>A0A8J8NYS4</accession>
<gene>
    <name evidence="3" type="ORF">FGO68_gene6243</name>
</gene>
<protein>
    <recommendedName>
        <fullName evidence="5">Kelch motif family protein</fullName>
    </recommendedName>
</protein>
<dbReference type="SUPFAM" id="SSF50965">
    <property type="entry name" value="Galactose oxidase, central domain"/>
    <property type="match status" value="1"/>
</dbReference>
<dbReference type="InterPro" id="IPR015915">
    <property type="entry name" value="Kelch-typ_b-propeller"/>
</dbReference>
<sequence length="327" mass="37075">MFKDSIHVDDYGSIKETLFKFPSLTKNQSSQSHIYLFGDDVNSKISLCYDVNEDEWTLKKLPETSQHKFYQCSAAIALSPVEILITGGGSPPKKDARIYLTQKNDILARAPMNESRNAHAITLARGNVFVLGGFSGKQRLNSVEKYLVKEDKWVQMAPMKDKRHYLSACAVNDEFIYAFGGFFGSTEQEINDSIEVYEVEKNQWTYLTVRMKNPLWACSALAISPNEIILIGGKNTNRNGEVHLFNVVNKTWKQLHNMNQLRVSHKSFYLPAPNQNKIYVIGGDYEMSCEVYDIKENKWSFISSYNTLLGNSLYSFSSAMAVSSSTD</sequence>
<dbReference type="Proteomes" id="UP000785679">
    <property type="component" value="Unassembled WGS sequence"/>
</dbReference>
<dbReference type="Pfam" id="PF24681">
    <property type="entry name" value="Kelch_KLHDC2_KLHL20_DRC7"/>
    <property type="match status" value="1"/>
</dbReference>
<evidence type="ECO:0008006" key="5">
    <source>
        <dbReference type="Google" id="ProtNLM"/>
    </source>
</evidence>
<keyword evidence="2" id="KW-0677">Repeat</keyword>
<evidence type="ECO:0000313" key="4">
    <source>
        <dbReference type="Proteomes" id="UP000785679"/>
    </source>
</evidence>
<dbReference type="PANTHER" id="PTHR45632:SF3">
    <property type="entry name" value="KELCH-LIKE PROTEIN 32"/>
    <property type="match status" value="1"/>
</dbReference>
<evidence type="ECO:0000256" key="1">
    <source>
        <dbReference type="ARBA" id="ARBA00022441"/>
    </source>
</evidence>